<dbReference type="OrthoDB" id="4259138at2759"/>
<keyword evidence="3" id="KW-1185">Reference proteome</keyword>
<dbReference type="Proteomes" id="UP000770015">
    <property type="component" value="Unassembled WGS sequence"/>
</dbReference>
<proteinExistence type="predicted"/>
<comment type="caution">
    <text evidence="2">The sequence shown here is derived from an EMBL/GenBank/DDBJ whole genome shotgun (WGS) entry which is preliminary data.</text>
</comment>
<protein>
    <submittedName>
        <fullName evidence="2">Uncharacterized protein</fullName>
    </submittedName>
</protein>
<name>A0A9P8VHL1_9PEZI</name>
<evidence type="ECO:0000313" key="2">
    <source>
        <dbReference type="EMBL" id="KAH6693629.1"/>
    </source>
</evidence>
<reference evidence="2" key="1">
    <citation type="journal article" date="2021" name="Nat. Commun.">
        <title>Genetic determinants of endophytism in the Arabidopsis root mycobiome.</title>
        <authorList>
            <person name="Mesny F."/>
            <person name="Miyauchi S."/>
            <person name="Thiergart T."/>
            <person name="Pickel B."/>
            <person name="Atanasova L."/>
            <person name="Karlsson M."/>
            <person name="Huettel B."/>
            <person name="Barry K.W."/>
            <person name="Haridas S."/>
            <person name="Chen C."/>
            <person name="Bauer D."/>
            <person name="Andreopoulos W."/>
            <person name="Pangilinan J."/>
            <person name="LaButti K."/>
            <person name="Riley R."/>
            <person name="Lipzen A."/>
            <person name="Clum A."/>
            <person name="Drula E."/>
            <person name="Henrissat B."/>
            <person name="Kohler A."/>
            <person name="Grigoriev I.V."/>
            <person name="Martin F.M."/>
            <person name="Hacquard S."/>
        </authorList>
    </citation>
    <scope>NUCLEOTIDE SEQUENCE</scope>
    <source>
        <strain evidence="2">MPI-SDFR-AT-0117</strain>
    </source>
</reference>
<organism evidence="2 3">
    <name type="scientific">Plectosphaerella plurivora</name>
    <dbReference type="NCBI Taxonomy" id="936078"/>
    <lineage>
        <taxon>Eukaryota</taxon>
        <taxon>Fungi</taxon>
        <taxon>Dikarya</taxon>
        <taxon>Ascomycota</taxon>
        <taxon>Pezizomycotina</taxon>
        <taxon>Sordariomycetes</taxon>
        <taxon>Hypocreomycetidae</taxon>
        <taxon>Glomerellales</taxon>
        <taxon>Plectosphaerellaceae</taxon>
        <taxon>Plectosphaerella</taxon>
    </lineage>
</organism>
<sequence length="365" mass="40770">MSFVMRLLYIFAIGLQLWTRAVVGDDPLTIQELFNVDLTSNDNGGCRGHEARLDSFLFEAVALADAGVNLLQDAVTPADNPQAAPASRLLESYFRGSMRGDQAGRRLRRLIRNNYVAVALFLTENLYNGPGGKPNLFCSDEWSYYVTWDEPARDNRGQIYTNENKELVRNKNAPGLNLAWNSPTAIDLLWSTVHNAYIVQRNENGEDERRICSVSGGTMGNVQFWGIQPSLELPRVLTLCSRLWGKPDARLGSVAPVVATQDEIVRRKAYADATGDYVDLDRLQAIHNIMPPSATFFHELMHLVLGKEPSYPENGEVYLVDDIMEMVGTESARNPESYSKAAVAYWYTTNKEGAPEYWGGYATQG</sequence>
<gene>
    <name evidence="2" type="ORF">F5X68DRAFT_247990</name>
</gene>
<dbReference type="EMBL" id="JAGSXJ010000003">
    <property type="protein sequence ID" value="KAH6693629.1"/>
    <property type="molecule type" value="Genomic_DNA"/>
</dbReference>
<keyword evidence="1" id="KW-0732">Signal</keyword>
<accession>A0A9P8VHL1</accession>
<dbReference type="AlphaFoldDB" id="A0A9P8VHL1"/>
<evidence type="ECO:0000256" key="1">
    <source>
        <dbReference type="SAM" id="SignalP"/>
    </source>
</evidence>
<evidence type="ECO:0000313" key="3">
    <source>
        <dbReference type="Proteomes" id="UP000770015"/>
    </source>
</evidence>
<feature type="chain" id="PRO_5040233461" evidence="1">
    <location>
        <begin position="25"/>
        <end position="365"/>
    </location>
</feature>
<feature type="signal peptide" evidence="1">
    <location>
        <begin position="1"/>
        <end position="24"/>
    </location>
</feature>